<organism evidence="2">
    <name type="scientific">Solanum chacoense</name>
    <name type="common">Chaco potato</name>
    <dbReference type="NCBI Taxonomy" id="4108"/>
    <lineage>
        <taxon>Eukaryota</taxon>
        <taxon>Viridiplantae</taxon>
        <taxon>Streptophyta</taxon>
        <taxon>Embryophyta</taxon>
        <taxon>Tracheophyta</taxon>
        <taxon>Spermatophyta</taxon>
        <taxon>Magnoliopsida</taxon>
        <taxon>eudicotyledons</taxon>
        <taxon>Gunneridae</taxon>
        <taxon>Pentapetalae</taxon>
        <taxon>asterids</taxon>
        <taxon>lamiids</taxon>
        <taxon>Solanales</taxon>
        <taxon>Solanaceae</taxon>
        <taxon>Solanoideae</taxon>
        <taxon>Solaneae</taxon>
        <taxon>Solanum</taxon>
    </lineage>
</organism>
<proteinExistence type="predicted"/>
<dbReference type="EMBL" id="GEDG01031078">
    <property type="protein sequence ID" value="JAP11580.1"/>
    <property type="molecule type" value="Transcribed_RNA"/>
</dbReference>
<reference evidence="2" key="1">
    <citation type="submission" date="2015-12" db="EMBL/GenBank/DDBJ databases">
        <title>Gene expression during late stages of embryo sac development: a critical building block for successful pollen-pistil interactions.</title>
        <authorList>
            <person name="Liu Y."/>
            <person name="Joly V."/>
            <person name="Sabar M."/>
            <person name="Matton D.P."/>
        </authorList>
    </citation>
    <scope>NUCLEOTIDE SEQUENCE</scope>
</reference>
<keyword evidence="1" id="KW-0472">Membrane</keyword>
<dbReference type="AlphaFoldDB" id="A0A0V0GU09"/>
<keyword evidence="1" id="KW-0812">Transmembrane</keyword>
<accession>A0A0V0GU09</accession>
<evidence type="ECO:0000256" key="1">
    <source>
        <dbReference type="SAM" id="Phobius"/>
    </source>
</evidence>
<evidence type="ECO:0000313" key="2">
    <source>
        <dbReference type="EMBL" id="JAP11580.1"/>
    </source>
</evidence>
<keyword evidence="1" id="KW-1133">Transmembrane helix</keyword>
<feature type="transmembrane region" description="Helical" evidence="1">
    <location>
        <begin position="46"/>
        <end position="66"/>
    </location>
</feature>
<protein>
    <submittedName>
        <fullName evidence="2">Putative ovule protein</fullName>
    </submittedName>
</protein>
<name>A0A0V0GU09_SOLCH</name>
<sequence>MKSNSNSNSNSKLNSQNHPLTILVFPLQKDRFFPQPHLMNSYSQQYPLMILELIFQISVSFFASLAMTSSSNSSFFDL</sequence>